<name>A0ABR2GC41_9ROSI</name>
<feature type="compositionally biased region" description="Polar residues" evidence="1">
    <location>
        <begin position="122"/>
        <end position="133"/>
    </location>
</feature>
<proteinExistence type="predicted"/>
<dbReference type="Proteomes" id="UP001472677">
    <property type="component" value="Unassembled WGS sequence"/>
</dbReference>
<accession>A0ABR2GC41</accession>
<sequence>MSGETSRNAAQPLIPIVVILKGGEQDSTLCEVVPPQPADHTGVILYLLLRLTFSSAPVVNKDHVPKETIVAARDKVLVQHSFLPEVRHTTICVLEEGAKRVLKNNDGKATCGPIRKANSKGLTRSSLVSNNLPRNGGKIRKNEDEGKKPVAVSDFVSDMTEKLISTGSVGDLSGVQRMSFGYDLQ</sequence>
<comment type="caution">
    <text evidence="2">The sequence shown here is derived from an EMBL/GenBank/DDBJ whole genome shotgun (WGS) entry which is preliminary data.</text>
</comment>
<feature type="region of interest" description="Disordered" evidence="1">
    <location>
        <begin position="122"/>
        <end position="147"/>
    </location>
</feature>
<evidence type="ECO:0000256" key="1">
    <source>
        <dbReference type="SAM" id="MobiDB-lite"/>
    </source>
</evidence>
<gene>
    <name evidence="2" type="ORF">V6N12_050141</name>
</gene>
<evidence type="ECO:0000313" key="3">
    <source>
        <dbReference type="Proteomes" id="UP001472677"/>
    </source>
</evidence>
<organism evidence="2 3">
    <name type="scientific">Hibiscus sabdariffa</name>
    <name type="common">roselle</name>
    <dbReference type="NCBI Taxonomy" id="183260"/>
    <lineage>
        <taxon>Eukaryota</taxon>
        <taxon>Viridiplantae</taxon>
        <taxon>Streptophyta</taxon>
        <taxon>Embryophyta</taxon>
        <taxon>Tracheophyta</taxon>
        <taxon>Spermatophyta</taxon>
        <taxon>Magnoliopsida</taxon>
        <taxon>eudicotyledons</taxon>
        <taxon>Gunneridae</taxon>
        <taxon>Pentapetalae</taxon>
        <taxon>rosids</taxon>
        <taxon>malvids</taxon>
        <taxon>Malvales</taxon>
        <taxon>Malvaceae</taxon>
        <taxon>Malvoideae</taxon>
        <taxon>Hibiscus</taxon>
    </lineage>
</organism>
<reference evidence="2 3" key="1">
    <citation type="journal article" date="2024" name="G3 (Bethesda)">
        <title>Genome assembly of Hibiscus sabdariffa L. provides insights into metabolisms of medicinal natural products.</title>
        <authorList>
            <person name="Kim T."/>
        </authorList>
    </citation>
    <scope>NUCLEOTIDE SEQUENCE [LARGE SCALE GENOMIC DNA]</scope>
    <source>
        <strain evidence="2">TK-2024</strain>
        <tissue evidence="2">Old leaves</tissue>
    </source>
</reference>
<dbReference type="EMBL" id="JBBPBM010000001">
    <property type="protein sequence ID" value="KAK8600285.1"/>
    <property type="molecule type" value="Genomic_DNA"/>
</dbReference>
<evidence type="ECO:0000313" key="2">
    <source>
        <dbReference type="EMBL" id="KAK8600285.1"/>
    </source>
</evidence>
<keyword evidence="3" id="KW-1185">Reference proteome</keyword>
<protein>
    <submittedName>
        <fullName evidence="2">Uncharacterized protein</fullName>
    </submittedName>
</protein>